<dbReference type="Pfam" id="PF15978">
    <property type="entry name" value="TnsD"/>
    <property type="match status" value="2"/>
</dbReference>
<organism evidence="3 4">
    <name type="scientific">Microbulbifer epialgicus</name>
    <dbReference type="NCBI Taxonomy" id="393907"/>
    <lineage>
        <taxon>Bacteria</taxon>
        <taxon>Pseudomonadati</taxon>
        <taxon>Pseudomonadota</taxon>
        <taxon>Gammaproteobacteria</taxon>
        <taxon>Cellvibrionales</taxon>
        <taxon>Microbulbiferaceae</taxon>
        <taxon>Microbulbifer</taxon>
    </lineage>
</organism>
<dbReference type="EMBL" id="JBGMEK010000002">
    <property type="protein sequence ID" value="MFA0809718.1"/>
    <property type="molecule type" value="Genomic_DNA"/>
</dbReference>
<feature type="domain" description="TniQ" evidence="1">
    <location>
        <begin position="5"/>
        <end position="161"/>
    </location>
</feature>
<dbReference type="InterPro" id="IPR032750">
    <property type="entry name" value="TnsD_C"/>
</dbReference>
<comment type="caution">
    <text evidence="3">The sequence shown here is derived from an EMBL/GenBank/DDBJ whole genome shotgun (WGS) entry which is preliminary data.</text>
</comment>
<gene>
    <name evidence="3" type="ORF">ACCI49_02205</name>
</gene>
<feature type="domain" description="Transposon Tn7 transposition protein TnsD C-terminal" evidence="2">
    <location>
        <begin position="319"/>
        <end position="450"/>
    </location>
</feature>
<evidence type="ECO:0000259" key="1">
    <source>
        <dbReference type="Pfam" id="PF06527"/>
    </source>
</evidence>
<proteinExistence type="predicted"/>
<dbReference type="RefSeq" id="WP_371837331.1">
    <property type="nucleotide sequence ID" value="NZ_JBGMEK010000002.1"/>
</dbReference>
<evidence type="ECO:0000259" key="2">
    <source>
        <dbReference type="Pfam" id="PF15978"/>
    </source>
</evidence>
<protein>
    <submittedName>
        <fullName evidence="3">TnsD family Tn7-like transposition protein</fullName>
    </submittedName>
</protein>
<sequence>MLGYFPTLYKDELLYSAIARYALHTGQENSQKAVLRDVFSSRTATAIPDLPSHLNALVQNLSTVWPTTVDDLIGTHTLAPIYLPFLSEDQARSVKQSMASDTGGNIHTRVGITASSIKQLSFFRYCSTCMTDQLALDGEAYWQRSHQLQGLDFCKKHSCFLNNSKVSFHPKEKHHFFTAAASCNSSAIRKLRLHHNEKVLNDKYLDLLEEPFLDGLGTNRWTMFYHNLAHDLGFIEKNRIQYQEIYLVMKQEWKGSIFEKYFTEPIENHWLKNIFRKHRKSFHPLRHLLVITTLAPDISTAEVLSKVRNLSVPAHDSDTMTNKIKKGKAEEVKQRRQLWLNFLDKHKSLGVKKIRLIPGGGSLYSWLYRNDYQWLMNNRPKYRPKSQLHYKADYREWDKFNVIALNKLLKELLCQSKRCRLTKTFFIKKLPRANSVEKYLHKLPGTREWLASHSETVEDFQLHRLRSAYEKLEELKLEVKKWRLLRFAGIRSELITPKIEKEILRLEQGRGQR</sequence>
<evidence type="ECO:0000313" key="4">
    <source>
        <dbReference type="Proteomes" id="UP001569428"/>
    </source>
</evidence>
<dbReference type="Pfam" id="PF06527">
    <property type="entry name" value="TniQ"/>
    <property type="match status" value="1"/>
</dbReference>
<dbReference type="InterPro" id="IPR009492">
    <property type="entry name" value="TniQ"/>
</dbReference>
<dbReference type="Proteomes" id="UP001569428">
    <property type="component" value="Unassembled WGS sequence"/>
</dbReference>
<feature type="domain" description="Transposon Tn7 transposition protein TnsD C-terminal" evidence="2">
    <location>
        <begin position="215"/>
        <end position="298"/>
    </location>
</feature>
<evidence type="ECO:0000313" key="3">
    <source>
        <dbReference type="EMBL" id="MFA0809718.1"/>
    </source>
</evidence>
<name>A0ABV4NW43_9GAMM</name>
<accession>A0ABV4NW43</accession>
<reference evidence="3 4" key="1">
    <citation type="submission" date="2024-08" db="EMBL/GenBank/DDBJ databases">
        <authorList>
            <person name="Ishaq N."/>
        </authorList>
    </citation>
    <scope>NUCLEOTIDE SEQUENCE [LARGE SCALE GENOMIC DNA]</scope>
    <source>
        <strain evidence="3 4">DSM 18651</strain>
    </source>
</reference>
<keyword evidence="4" id="KW-1185">Reference proteome</keyword>